<organism evidence="2 3">
    <name type="scientific">Pinctada imbricata</name>
    <name type="common">Atlantic pearl-oyster</name>
    <name type="synonym">Pinctada martensii</name>
    <dbReference type="NCBI Taxonomy" id="66713"/>
    <lineage>
        <taxon>Eukaryota</taxon>
        <taxon>Metazoa</taxon>
        <taxon>Spiralia</taxon>
        <taxon>Lophotrochozoa</taxon>
        <taxon>Mollusca</taxon>
        <taxon>Bivalvia</taxon>
        <taxon>Autobranchia</taxon>
        <taxon>Pteriomorphia</taxon>
        <taxon>Pterioida</taxon>
        <taxon>Pterioidea</taxon>
        <taxon>Pteriidae</taxon>
        <taxon>Pinctada</taxon>
    </lineage>
</organism>
<feature type="region of interest" description="Disordered" evidence="1">
    <location>
        <begin position="632"/>
        <end position="715"/>
    </location>
</feature>
<reference evidence="2" key="1">
    <citation type="submission" date="2019-08" db="EMBL/GenBank/DDBJ databases">
        <title>The improved chromosome-level genome for the pearl oyster Pinctada fucata martensii using PacBio sequencing and Hi-C.</title>
        <authorList>
            <person name="Zheng Z."/>
        </authorList>
    </citation>
    <scope>NUCLEOTIDE SEQUENCE</scope>
    <source>
        <strain evidence="2">ZZ-2019</strain>
        <tissue evidence="2">Adductor muscle</tissue>
    </source>
</reference>
<dbReference type="PANTHER" id="PTHR13060">
    <property type="entry name" value="SGT1 PROTEIN HSGT1 SUPPRESSOR OF GCR2"/>
    <property type="match status" value="1"/>
</dbReference>
<evidence type="ECO:0000313" key="2">
    <source>
        <dbReference type="EMBL" id="KAK3089567.1"/>
    </source>
</evidence>
<gene>
    <name evidence="2" type="ORF">FSP39_004670</name>
</gene>
<accession>A0AA88XP16</accession>
<evidence type="ECO:0000313" key="3">
    <source>
        <dbReference type="Proteomes" id="UP001186944"/>
    </source>
</evidence>
<name>A0AA88XP16_PINIB</name>
<dbReference type="PANTHER" id="PTHR13060:SF0">
    <property type="entry name" value="PROTEIN ECDYSONELESS HOMOLOG"/>
    <property type="match status" value="1"/>
</dbReference>
<feature type="compositionally biased region" description="Polar residues" evidence="1">
    <location>
        <begin position="702"/>
        <end position="715"/>
    </location>
</feature>
<comment type="caution">
    <text evidence="2">The sequence shown here is derived from an EMBL/GenBank/DDBJ whole genome shotgun (WGS) entry which is preliminary data.</text>
</comment>
<sequence length="715" mass="80728">MANKKKLAEDVVEYRLFPDFKKKPSQSDLEDYVDLFLAFVSPHLVEFIWQNEPFNLAPILQGDLPPHLYGRTNFGDNVEDEWFIVYLLSSLTKKFPGLVVKVNDNDEEFLLIEAADALPKWVTPETAENRVYLYNGELHIIPIPQTPAEITTLPTGTPSVEQAIQCVKNYNSATRASNKVQQEISARINEFPARASESIHHAHCYIPANLAAVLDKKPDLVSAGVRAFYYRDPIDLRSCRTMQYFRPGTRVVRRVKFTRCLYSQLLQQKFVPDKRCGYTLPSTHNPKYKAHDLGMKLAHGFEILCARCSANRNGHTNGHLSPTTDVRWQRFLSVLKDQGFFRGEMEGSKKHNELLENAKEFYRKQMNHSSHKSAGDDVLDLLQEVTYDIEAMRRAESELPPPDNDDWMNITPESLEEMLIKRSGVHVPKGQTKDTFDLSNMANSMRSFVDKVSAVDGAEFPGEEDEEIQFDSTGFISAMNKMFEFEDHNDSDSSSGMDEYGWDDSDIDVDDQPPVVQTERRKQSLKSSRDPSINDYMELMDRELSATKVGKSFEKESGSSATTTKPQESMKKPDTAKTQKSKSRNIDDEDDDFKPVDIDVNTVKNILESLNAQAGLAGPASNILLSMKGNLAKESEESGTTVRSESKPSSQIRRGSQPVPAPRNVQISQRRTSDPHTLPSAVKPTDLPVPPPRRRTTPKTLNTSVQRQISKESNI</sequence>
<dbReference type="Pfam" id="PF07093">
    <property type="entry name" value="SGT1"/>
    <property type="match status" value="1"/>
</dbReference>
<dbReference type="GO" id="GO:0005634">
    <property type="term" value="C:nucleus"/>
    <property type="evidence" value="ECO:0007669"/>
    <property type="project" value="TreeGrafter"/>
</dbReference>
<protein>
    <submittedName>
        <fullName evidence="2">Uncharacterized protein</fullName>
    </submittedName>
</protein>
<feature type="compositionally biased region" description="Polar residues" evidence="1">
    <location>
        <begin position="638"/>
        <end position="654"/>
    </location>
</feature>
<dbReference type="EMBL" id="VSWD01000010">
    <property type="protein sequence ID" value="KAK3089567.1"/>
    <property type="molecule type" value="Genomic_DNA"/>
</dbReference>
<dbReference type="Proteomes" id="UP001186944">
    <property type="component" value="Unassembled WGS sequence"/>
</dbReference>
<feature type="region of interest" description="Disordered" evidence="1">
    <location>
        <begin position="486"/>
        <end position="535"/>
    </location>
</feature>
<proteinExistence type="predicted"/>
<feature type="region of interest" description="Disordered" evidence="1">
    <location>
        <begin position="549"/>
        <end position="595"/>
    </location>
</feature>
<evidence type="ECO:0000256" key="1">
    <source>
        <dbReference type="SAM" id="MobiDB-lite"/>
    </source>
</evidence>
<keyword evidence="3" id="KW-1185">Reference proteome</keyword>
<dbReference type="InterPro" id="IPR010770">
    <property type="entry name" value="Ecd"/>
</dbReference>
<feature type="compositionally biased region" description="Basic and acidic residues" evidence="1">
    <location>
        <begin position="568"/>
        <end position="577"/>
    </location>
</feature>
<feature type="compositionally biased region" description="Polar residues" evidence="1">
    <location>
        <begin position="558"/>
        <end position="567"/>
    </location>
</feature>
<feature type="compositionally biased region" description="Acidic residues" evidence="1">
    <location>
        <begin position="500"/>
        <end position="511"/>
    </location>
</feature>
<dbReference type="AlphaFoldDB" id="A0AA88XP16"/>